<dbReference type="EMBL" id="BAABWN010000018">
    <property type="protein sequence ID" value="GAA6170070.1"/>
    <property type="molecule type" value="Genomic_DNA"/>
</dbReference>
<feature type="domain" description="Multidrug resistance protein MdtA-like C-terminal permuted SH3" evidence="7">
    <location>
        <begin position="293"/>
        <end position="351"/>
    </location>
</feature>
<dbReference type="Pfam" id="PF25917">
    <property type="entry name" value="BSH_RND"/>
    <property type="match status" value="1"/>
</dbReference>
<feature type="domain" description="Multidrug resistance protein MdtA-like beta-barrel" evidence="6">
    <location>
        <begin position="197"/>
        <end position="283"/>
    </location>
</feature>
<reference evidence="8 9" key="1">
    <citation type="submission" date="2024-04" db="EMBL/GenBank/DDBJ databases">
        <title>Draft genome sequence of Sessilibacter corallicola NBRC 116591.</title>
        <authorList>
            <person name="Miyakawa T."/>
            <person name="Kusuya Y."/>
            <person name="Miura T."/>
        </authorList>
    </citation>
    <scope>NUCLEOTIDE SEQUENCE [LARGE SCALE GENOMIC DNA]</scope>
    <source>
        <strain evidence="8 9">KU-00831-HH</strain>
    </source>
</reference>
<evidence type="ECO:0000256" key="1">
    <source>
        <dbReference type="ARBA" id="ARBA00004519"/>
    </source>
</evidence>
<keyword evidence="3" id="KW-0175">Coiled coil</keyword>
<evidence type="ECO:0000256" key="2">
    <source>
        <dbReference type="ARBA" id="ARBA00009477"/>
    </source>
</evidence>
<comment type="caution">
    <text evidence="8">The sequence shown here is derived from an EMBL/GenBank/DDBJ whole genome shotgun (WGS) entry which is preliminary data.</text>
</comment>
<evidence type="ECO:0000259" key="4">
    <source>
        <dbReference type="Pfam" id="PF25876"/>
    </source>
</evidence>
<dbReference type="PANTHER" id="PTHR30158:SF10">
    <property type="entry name" value="CATION EFFLUX PUMP"/>
    <property type="match status" value="1"/>
</dbReference>
<organism evidence="8 9">
    <name type="scientific">Sessilibacter corallicola</name>
    <dbReference type="NCBI Taxonomy" id="2904075"/>
    <lineage>
        <taxon>Bacteria</taxon>
        <taxon>Pseudomonadati</taxon>
        <taxon>Pseudomonadota</taxon>
        <taxon>Gammaproteobacteria</taxon>
        <taxon>Cellvibrionales</taxon>
        <taxon>Cellvibrionaceae</taxon>
        <taxon>Sessilibacter</taxon>
    </lineage>
</organism>
<dbReference type="PROSITE" id="PS51257">
    <property type="entry name" value="PROKAR_LIPOPROTEIN"/>
    <property type="match status" value="1"/>
</dbReference>
<dbReference type="InterPro" id="IPR058627">
    <property type="entry name" value="MdtA-like_C"/>
</dbReference>
<evidence type="ECO:0000259" key="5">
    <source>
        <dbReference type="Pfam" id="PF25917"/>
    </source>
</evidence>
<dbReference type="InterPro" id="IPR058625">
    <property type="entry name" value="MdtA-like_BSH"/>
</dbReference>
<dbReference type="Gene3D" id="2.40.50.100">
    <property type="match status" value="1"/>
</dbReference>
<feature type="domain" description="Multidrug resistance protein MdtA-like barrel-sandwich hybrid" evidence="5">
    <location>
        <begin position="63"/>
        <end position="186"/>
    </location>
</feature>
<dbReference type="InterPro" id="IPR006143">
    <property type="entry name" value="RND_pump_MFP"/>
</dbReference>
<dbReference type="Proteomes" id="UP001465153">
    <property type="component" value="Unassembled WGS sequence"/>
</dbReference>
<protein>
    <submittedName>
        <fullName evidence="8">Efflux RND transporter periplasmic adaptor subunit</fullName>
    </submittedName>
</protein>
<dbReference type="Gene3D" id="2.40.420.20">
    <property type="match status" value="1"/>
</dbReference>
<evidence type="ECO:0000259" key="7">
    <source>
        <dbReference type="Pfam" id="PF25967"/>
    </source>
</evidence>
<comment type="similarity">
    <text evidence="2">Belongs to the membrane fusion protein (MFP) (TC 8.A.1) family.</text>
</comment>
<dbReference type="Pfam" id="PF25967">
    <property type="entry name" value="RND-MFP_C"/>
    <property type="match status" value="1"/>
</dbReference>
<gene>
    <name evidence="8" type="ORF">NBRC116591_38820</name>
</gene>
<dbReference type="RefSeq" id="WP_353304419.1">
    <property type="nucleotide sequence ID" value="NZ_BAABWN010000018.1"/>
</dbReference>
<dbReference type="SUPFAM" id="SSF111369">
    <property type="entry name" value="HlyD-like secretion proteins"/>
    <property type="match status" value="1"/>
</dbReference>
<keyword evidence="9" id="KW-1185">Reference proteome</keyword>
<sequence>MIARSVPIVVILTLTALLVSGCEKKTPEASPNIAAIPARVETPELRMITEWNEFTGRFQALDRVEIRSRVGGYLEEIRFKDGQEVKKGDVLFVVDQRPFEIELKSAEARFEFADKEFKRAGGLRKSNAISEEEYDQRIQEMRVAKAEMENARLNLEFSEIKAPFDGRISRNLVSSGSLISGGNANATHLATLLTVSPIEFYFEGSEADVLAYHRLRLSGGITGERGAAQPVYLKLQDEDNFVHEGIFNYVDNELRTDTGTMEGRAIFDNADGIFEPGMFGRMRATFREPSEYLVVPETIIGTEFNRKYVYALSADNKAVRKYVTLGQITEDGQRVIKSGLETNDRVVVGGLHMVRPNALISPITEDQVATQQEGK</sequence>
<feature type="coiled-coil region" evidence="3">
    <location>
        <begin position="131"/>
        <end position="161"/>
    </location>
</feature>
<dbReference type="PANTHER" id="PTHR30158">
    <property type="entry name" value="ACRA/E-RELATED COMPONENT OF DRUG EFFLUX TRANSPORTER"/>
    <property type="match status" value="1"/>
</dbReference>
<dbReference type="Gene3D" id="2.40.30.170">
    <property type="match status" value="1"/>
</dbReference>
<evidence type="ECO:0000313" key="9">
    <source>
        <dbReference type="Proteomes" id="UP001465153"/>
    </source>
</evidence>
<dbReference type="InterPro" id="IPR058626">
    <property type="entry name" value="MdtA-like_b-barrel"/>
</dbReference>
<name>A0ABQ0AEJ4_9GAMM</name>
<accession>A0ABQ0AEJ4</accession>
<comment type="subcellular location">
    <subcellularLocation>
        <location evidence="1">Cell inner membrane</location>
        <topology evidence="1">Lipid-anchor</topology>
    </subcellularLocation>
</comment>
<evidence type="ECO:0000313" key="8">
    <source>
        <dbReference type="EMBL" id="GAA6170070.1"/>
    </source>
</evidence>
<dbReference type="Pfam" id="PF25944">
    <property type="entry name" value="Beta-barrel_RND"/>
    <property type="match status" value="1"/>
</dbReference>
<evidence type="ECO:0000256" key="3">
    <source>
        <dbReference type="SAM" id="Coils"/>
    </source>
</evidence>
<dbReference type="Pfam" id="PF25876">
    <property type="entry name" value="HH_MFP_RND"/>
    <property type="match status" value="1"/>
</dbReference>
<dbReference type="Gene3D" id="1.10.287.470">
    <property type="entry name" value="Helix hairpin bin"/>
    <property type="match status" value="1"/>
</dbReference>
<evidence type="ECO:0000259" key="6">
    <source>
        <dbReference type="Pfam" id="PF25944"/>
    </source>
</evidence>
<feature type="domain" description="Multidrug resistance protein MdtA-like alpha-helical hairpin" evidence="4">
    <location>
        <begin position="102"/>
        <end position="158"/>
    </location>
</feature>
<proteinExistence type="inferred from homology"/>
<dbReference type="InterPro" id="IPR058624">
    <property type="entry name" value="MdtA-like_HH"/>
</dbReference>
<dbReference type="NCBIfam" id="TIGR01730">
    <property type="entry name" value="RND_mfp"/>
    <property type="match status" value="1"/>
</dbReference>